<evidence type="ECO:0000256" key="6">
    <source>
        <dbReference type="ARBA" id="ARBA00022898"/>
    </source>
</evidence>
<comment type="cofactor">
    <cofactor evidence="1">
        <name>pyridoxal 5'-phosphate</name>
        <dbReference type="ChEBI" id="CHEBI:597326"/>
    </cofactor>
</comment>
<dbReference type="Pfam" id="PF00155">
    <property type="entry name" value="Aminotran_1_2"/>
    <property type="match status" value="1"/>
</dbReference>
<evidence type="ECO:0000313" key="10">
    <source>
        <dbReference type="EMBL" id="CAK9070449.1"/>
    </source>
</evidence>
<dbReference type="Gene3D" id="3.40.640.10">
    <property type="entry name" value="Type I PLP-dependent aspartate aminotransferase-like (Major domain)"/>
    <property type="match status" value="1"/>
</dbReference>
<comment type="caution">
    <text evidence="10">The sequence shown here is derived from an EMBL/GenBank/DDBJ whole genome shotgun (WGS) entry which is preliminary data.</text>
</comment>
<comment type="similarity">
    <text evidence="2">Belongs to the class-I pyridoxal-phosphate-dependent aminotransferase family.</text>
</comment>
<feature type="domain" description="Aminotransferase class I/classII large" evidence="9">
    <location>
        <begin position="29"/>
        <end position="393"/>
    </location>
</feature>
<accession>A0ABP0P6B7</accession>
<evidence type="ECO:0000259" key="9">
    <source>
        <dbReference type="Pfam" id="PF00155"/>
    </source>
</evidence>
<reference evidence="10 11" key="1">
    <citation type="submission" date="2024-02" db="EMBL/GenBank/DDBJ databases">
        <authorList>
            <person name="Chen Y."/>
            <person name="Shah S."/>
            <person name="Dougan E. K."/>
            <person name="Thang M."/>
            <person name="Chan C."/>
        </authorList>
    </citation>
    <scope>NUCLEOTIDE SEQUENCE [LARGE SCALE GENOMIC DNA]</scope>
</reference>
<evidence type="ECO:0000256" key="8">
    <source>
        <dbReference type="RuleBase" id="RU000480"/>
    </source>
</evidence>
<keyword evidence="6" id="KW-0663">Pyridoxal phosphate</keyword>
<proteinExistence type="inferred from homology"/>
<dbReference type="NCBIfam" id="NF006719">
    <property type="entry name" value="PRK09257.1"/>
    <property type="match status" value="1"/>
</dbReference>
<dbReference type="PRINTS" id="PR00799">
    <property type="entry name" value="TRANSAMINASE"/>
</dbReference>
<dbReference type="InterPro" id="IPR004838">
    <property type="entry name" value="NHTrfase_class1_PyrdxlP-BS"/>
</dbReference>
<comment type="catalytic activity">
    <reaction evidence="7 8">
        <text>L-aspartate + 2-oxoglutarate = oxaloacetate + L-glutamate</text>
        <dbReference type="Rhea" id="RHEA:21824"/>
        <dbReference type="ChEBI" id="CHEBI:16452"/>
        <dbReference type="ChEBI" id="CHEBI:16810"/>
        <dbReference type="ChEBI" id="CHEBI:29985"/>
        <dbReference type="ChEBI" id="CHEBI:29991"/>
        <dbReference type="EC" id="2.6.1.1"/>
    </reaction>
</comment>
<dbReference type="InterPro" id="IPR015424">
    <property type="entry name" value="PyrdxlP-dep_Trfase"/>
</dbReference>
<gene>
    <name evidence="10" type="ORF">SCF082_LOCUS35047</name>
</gene>
<keyword evidence="4 8" id="KW-0032">Aminotransferase</keyword>
<dbReference type="Proteomes" id="UP001642464">
    <property type="component" value="Unassembled WGS sequence"/>
</dbReference>
<organism evidence="10 11">
    <name type="scientific">Durusdinium trenchii</name>
    <dbReference type="NCBI Taxonomy" id="1381693"/>
    <lineage>
        <taxon>Eukaryota</taxon>
        <taxon>Sar</taxon>
        <taxon>Alveolata</taxon>
        <taxon>Dinophyceae</taxon>
        <taxon>Suessiales</taxon>
        <taxon>Symbiodiniaceae</taxon>
        <taxon>Durusdinium</taxon>
    </lineage>
</organism>
<dbReference type="SUPFAM" id="SSF53383">
    <property type="entry name" value="PLP-dependent transferases"/>
    <property type="match status" value="1"/>
</dbReference>
<dbReference type="EMBL" id="CAXAMM010032890">
    <property type="protein sequence ID" value="CAK9070449.1"/>
    <property type="molecule type" value="Genomic_DNA"/>
</dbReference>
<evidence type="ECO:0000256" key="5">
    <source>
        <dbReference type="ARBA" id="ARBA00022679"/>
    </source>
</evidence>
<dbReference type="PANTHER" id="PTHR11879:SF22">
    <property type="entry name" value="ASPARTATE AMINOTRANSFERASE, MITOCHONDRIAL"/>
    <property type="match status" value="1"/>
</dbReference>
<dbReference type="InterPro" id="IPR015422">
    <property type="entry name" value="PyrdxlP-dep_Trfase_small"/>
</dbReference>
<evidence type="ECO:0000256" key="2">
    <source>
        <dbReference type="ARBA" id="ARBA00007441"/>
    </source>
</evidence>
<dbReference type="CDD" id="cd00609">
    <property type="entry name" value="AAT_like"/>
    <property type="match status" value="1"/>
</dbReference>
<evidence type="ECO:0000256" key="1">
    <source>
        <dbReference type="ARBA" id="ARBA00001933"/>
    </source>
</evidence>
<dbReference type="PROSITE" id="PS00105">
    <property type="entry name" value="AA_TRANSFER_CLASS_1"/>
    <property type="match status" value="1"/>
</dbReference>
<evidence type="ECO:0000256" key="7">
    <source>
        <dbReference type="ARBA" id="ARBA00049185"/>
    </source>
</evidence>
<comment type="subunit">
    <text evidence="3 8">Homodimer.</text>
</comment>
<dbReference type="EC" id="2.6.1.1" evidence="8"/>
<evidence type="ECO:0000313" key="11">
    <source>
        <dbReference type="Proteomes" id="UP001642464"/>
    </source>
</evidence>
<keyword evidence="5 8" id="KW-0808">Transferase</keyword>
<dbReference type="InterPro" id="IPR004839">
    <property type="entry name" value="Aminotransferase_I/II_large"/>
</dbReference>
<sequence>MSIFASVPQAPADPILGLVGRFKACTAEKKVNLSVGAYRTAEGKPWILPSVAEAEKMVISDTKLDKEYQPIDGKAEYKRPVQELIFDADVIDSGCLATVQALSGTGSLQCIAQFLKFMGVTKVWGPNPTWGNHPKIFQRALLEYDMYPYWHQESRGLDFEGMIAGMQKMNEGDCILLHSVAHNPTGVDPTPEQWQTIVQVCKERRLIPLLDNAYQGYASGDLAKDGYAQKLFTHSGLEFFIAQSFAKNFGLYGERIGYIHVKCASKDAADAVLSQMKIIVRQAYSSPPQHGAAIVNKILTTPALKEMWLKELTFMSSRISDMRTALRGAIEAKGTPGTWNHVTDQIGMFTFTGLTKDQVVRMVEEFHIYMTADGRISMAGLNPGNVDYVAESIDKAVRGL</sequence>
<evidence type="ECO:0000256" key="4">
    <source>
        <dbReference type="ARBA" id="ARBA00022576"/>
    </source>
</evidence>
<evidence type="ECO:0000256" key="3">
    <source>
        <dbReference type="ARBA" id="ARBA00011738"/>
    </source>
</evidence>
<keyword evidence="11" id="KW-1185">Reference proteome</keyword>
<name>A0ABP0P6B7_9DINO</name>
<comment type="miscellaneous">
    <text evidence="8">In eukaryotes there are cytoplasmic, mitochondrial and chloroplastic isozymes.</text>
</comment>
<protein>
    <recommendedName>
        <fullName evidence="8">Aspartate aminotransferase</fullName>
        <ecNumber evidence="8">2.6.1.1</ecNumber>
    </recommendedName>
</protein>
<dbReference type="PANTHER" id="PTHR11879">
    <property type="entry name" value="ASPARTATE AMINOTRANSFERASE"/>
    <property type="match status" value="1"/>
</dbReference>
<dbReference type="InterPro" id="IPR000796">
    <property type="entry name" value="Asp_trans"/>
</dbReference>
<dbReference type="Gene3D" id="3.90.1150.10">
    <property type="entry name" value="Aspartate Aminotransferase, domain 1"/>
    <property type="match status" value="1"/>
</dbReference>
<dbReference type="InterPro" id="IPR015421">
    <property type="entry name" value="PyrdxlP-dep_Trfase_major"/>
</dbReference>